<dbReference type="PANTHER" id="PTHR12280:SF20">
    <property type="entry name" value="4'-PHOSPHOPANTETHEINE PHOSPHATASE"/>
    <property type="match status" value="1"/>
</dbReference>
<dbReference type="PANTHER" id="PTHR12280">
    <property type="entry name" value="PANTOTHENATE KINASE"/>
    <property type="match status" value="1"/>
</dbReference>
<gene>
    <name evidence="4" type="ORF">NP493_870g00003</name>
</gene>
<reference evidence="4" key="1">
    <citation type="journal article" date="2023" name="Mol. Biol. Evol.">
        <title>Third-Generation Sequencing Reveals the Adaptive Role of the Epigenome in Three Deep-Sea Polychaetes.</title>
        <authorList>
            <person name="Perez M."/>
            <person name="Aroh O."/>
            <person name="Sun Y."/>
            <person name="Lan Y."/>
            <person name="Juniper S.K."/>
            <person name="Young C.R."/>
            <person name="Angers B."/>
            <person name="Qian P.Y."/>
        </authorList>
    </citation>
    <scope>NUCLEOTIDE SEQUENCE</scope>
    <source>
        <strain evidence="4">R07B-5</strain>
    </source>
</reference>
<evidence type="ECO:0000256" key="2">
    <source>
        <dbReference type="ARBA" id="ARBA00022840"/>
    </source>
</evidence>
<dbReference type="GO" id="GO:0005524">
    <property type="term" value="F:ATP binding"/>
    <property type="evidence" value="ECO:0007669"/>
    <property type="project" value="UniProtKB-KW"/>
</dbReference>
<evidence type="ECO:0000256" key="3">
    <source>
        <dbReference type="ARBA" id="ARBA00022993"/>
    </source>
</evidence>
<dbReference type="Proteomes" id="UP001209878">
    <property type="component" value="Unassembled WGS sequence"/>
</dbReference>
<keyword evidence="3" id="KW-0173">Coenzyme A biosynthesis</keyword>
<evidence type="ECO:0000313" key="4">
    <source>
        <dbReference type="EMBL" id="KAK2173507.1"/>
    </source>
</evidence>
<keyword evidence="1" id="KW-0547">Nucleotide-binding</keyword>
<dbReference type="GO" id="GO:0005829">
    <property type="term" value="C:cytosol"/>
    <property type="evidence" value="ECO:0007669"/>
    <property type="project" value="TreeGrafter"/>
</dbReference>
<evidence type="ECO:0000313" key="5">
    <source>
        <dbReference type="Proteomes" id="UP001209878"/>
    </source>
</evidence>
<accession>A0AAD9KLS2</accession>
<evidence type="ECO:0000256" key="1">
    <source>
        <dbReference type="ARBA" id="ARBA00022741"/>
    </source>
</evidence>
<keyword evidence="5" id="KW-1185">Reference proteome</keyword>
<dbReference type="Pfam" id="PF03630">
    <property type="entry name" value="Fumble"/>
    <property type="match status" value="1"/>
</dbReference>
<dbReference type="Gene3D" id="3.30.420.40">
    <property type="match status" value="1"/>
</dbReference>
<dbReference type="InterPro" id="IPR004567">
    <property type="entry name" value="Type_II_PanK"/>
</dbReference>
<keyword evidence="2" id="KW-0067">ATP-binding</keyword>
<comment type="caution">
    <text evidence="4">The sequence shown here is derived from an EMBL/GenBank/DDBJ whole genome shotgun (WGS) entry which is preliminary data.</text>
</comment>
<name>A0AAD9KLS2_RIDPI</name>
<sequence length="164" mass="17647">MIGGPGSISAVDMSATGGCTFVGLGRLLTRSNKTFLELIDLAKQGDQRKVDICGNDLKPDVDQGDVYTAIATDLSVCHFGKALTNPESEFKDADLLASLLKTICTDLIRATRLNAQVNQIEKVYIAGNFVNNDHNAPDIRFLRHGGYMGAIGAMMVDAKKTLNQ</sequence>
<dbReference type="GO" id="GO:0004594">
    <property type="term" value="F:pantothenate kinase activity"/>
    <property type="evidence" value="ECO:0007669"/>
    <property type="project" value="TreeGrafter"/>
</dbReference>
<dbReference type="AlphaFoldDB" id="A0AAD9KLS2"/>
<dbReference type="GO" id="GO:0015937">
    <property type="term" value="P:coenzyme A biosynthetic process"/>
    <property type="evidence" value="ECO:0007669"/>
    <property type="project" value="UniProtKB-KW"/>
</dbReference>
<dbReference type="InterPro" id="IPR043129">
    <property type="entry name" value="ATPase_NBD"/>
</dbReference>
<dbReference type="GO" id="GO:0005634">
    <property type="term" value="C:nucleus"/>
    <property type="evidence" value="ECO:0007669"/>
    <property type="project" value="TreeGrafter"/>
</dbReference>
<proteinExistence type="predicted"/>
<organism evidence="4 5">
    <name type="scientific">Ridgeia piscesae</name>
    <name type="common">Tubeworm</name>
    <dbReference type="NCBI Taxonomy" id="27915"/>
    <lineage>
        <taxon>Eukaryota</taxon>
        <taxon>Metazoa</taxon>
        <taxon>Spiralia</taxon>
        <taxon>Lophotrochozoa</taxon>
        <taxon>Annelida</taxon>
        <taxon>Polychaeta</taxon>
        <taxon>Sedentaria</taxon>
        <taxon>Canalipalpata</taxon>
        <taxon>Sabellida</taxon>
        <taxon>Siboglinidae</taxon>
        <taxon>Ridgeia</taxon>
    </lineage>
</organism>
<protein>
    <submittedName>
        <fullName evidence="4">Uncharacterized protein</fullName>
    </submittedName>
</protein>
<dbReference type="SUPFAM" id="SSF53067">
    <property type="entry name" value="Actin-like ATPase domain"/>
    <property type="match status" value="1"/>
</dbReference>
<dbReference type="EMBL" id="JAODUO010000869">
    <property type="protein sequence ID" value="KAK2173507.1"/>
    <property type="molecule type" value="Genomic_DNA"/>
</dbReference>